<dbReference type="Proteomes" id="UP001148018">
    <property type="component" value="Unassembled WGS sequence"/>
</dbReference>
<dbReference type="EMBL" id="JANIIK010000112">
    <property type="protein sequence ID" value="KAJ3594034.1"/>
    <property type="molecule type" value="Genomic_DNA"/>
</dbReference>
<dbReference type="AlphaFoldDB" id="A0A9Q0DQW6"/>
<evidence type="ECO:0000313" key="1">
    <source>
        <dbReference type="EMBL" id="KAJ3594034.1"/>
    </source>
</evidence>
<gene>
    <name evidence="1" type="ORF">NHX12_006366</name>
</gene>
<protein>
    <submittedName>
        <fullName evidence="1">Uncharacterized protein</fullName>
    </submittedName>
</protein>
<comment type="caution">
    <text evidence="1">The sequence shown here is derived from an EMBL/GenBank/DDBJ whole genome shotgun (WGS) entry which is preliminary data.</text>
</comment>
<accession>A0A9Q0DQW6</accession>
<keyword evidence="2" id="KW-1185">Reference proteome</keyword>
<proteinExistence type="predicted"/>
<sequence>MSELHSFTKTRLLLPGIQPDVGTQLWGSGEPELPKSYSARRLTRATPPLRLGRAAQGAFCSIAGTHSVCCGCWGVLEEPLITGVPQVLITTHGNGSLRKGRLTFGSPQYRSLFGRAVGTANGRRGRSGRRKWG</sequence>
<evidence type="ECO:0000313" key="2">
    <source>
        <dbReference type="Proteomes" id="UP001148018"/>
    </source>
</evidence>
<organism evidence="1 2">
    <name type="scientific">Muraenolepis orangiensis</name>
    <name type="common">Patagonian moray cod</name>
    <dbReference type="NCBI Taxonomy" id="630683"/>
    <lineage>
        <taxon>Eukaryota</taxon>
        <taxon>Metazoa</taxon>
        <taxon>Chordata</taxon>
        <taxon>Craniata</taxon>
        <taxon>Vertebrata</taxon>
        <taxon>Euteleostomi</taxon>
        <taxon>Actinopterygii</taxon>
        <taxon>Neopterygii</taxon>
        <taxon>Teleostei</taxon>
        <taxon>Neoteleostei</taxon>
        <taxon>Acanthomorphata</taxon>
        <taxon>Zeiogadaria</taxon>
        <taxon>Gadariae</taxon>
        <taxon>Gadiformes</taxon>
        <taxon>Muraenolepidoidei</taxon>
        <taxon>Muraenolepididae</taxon>
        <taxon>Muraenolepis</taxon>
    </lineage>
</organism>
<reference evidence="1" key="1">
    <citation type="submission" date="2022-07" db="EMBL/GenBank/DDBJ databases">
        <title>Chromosome-level genome of Muraenolepis orangiensis.</title>
        <authorList>
            <person name="Kim J."/>
        </authorList>
    </citation>
    <scope>NUCLEOTIDE SEQUENCE</scope>
    <source>
        <strain evidence="1">KU_S4_2022</strain>
        <tissue evidence="1">Muscle</tissue>
    </source>
</reference>
<name>A0A9Q0DQW6_9TELE</name>